<dbReference type="GO" id="GO:0016558">
    <property type="term" value="P:protein import into peroxisome matrix"/>
    <property type="evidence" value="ECO:0007669"/>
    <property type="project" value="EnsemblFungi"/>
</dbReference>
<protein>
    <recommendedName>
        <fullName evidence="3 12">Malate dehydrogenase</fullName>
        <ecNumber evidence="3 12">1.1.1.37</ecNumber>
    </recommendedName>
</protein>
<feature type="binding site" evidence="10">
    <location>
        <position position="269"/>
    </location>
    <ligand>
        <name>NAD(+)</name>
        <dbReference type="ChEBI" id="CHEBI:57540"/>
    </ligand>
</feature>
<evidence type="ECO:0000256" key="12">
    <source>
        <dbReference type="RuleBase" id="RU003405"/>
    </source>
</evidence>
<feature type="binding site" evidence="10">
    <location>
        <begin position="146"/>
        <end position="148"/>
    </location>
    <ligand>
        <name>NAD(+)</name>
        <dbReference type="ChEBI" id="CHEBI:57540"/>
    </ligand>
</feature>
<feature type="binding site" evidence="10">
    <location>
        <position position="121"/>
    </location>
    <ligand>
        <name>NAD(+)</name>
        <dbReference type="ChEBI" id="CHEBI:57540"/>
    </ligand>
</feature>
<dbReference type="Pfam" id="PF02866">
    <property type="entry name" value="Ldh_1_C"/>
    <property type="match status" value="1"/>
</dbReference>
<feature type="binding site" evidence="9">
    <location>
        <position position="148"/>
    </location>
    <ligand>
        <name>substrate</name>
    </ligand>
</feature>
<comment type="subunit">
    <text evidence="2">Homodimer.</text>
</comment>
<evidence type="ECO:0000256" key="7">
    <source>
        <dbReference type="ARBA" id="ARBA00048313"/>
    </source>
</evidence>
<dbReference type="GO" id="GO:0030060">
    <property type="term" value="F:L-malate dehydrogenase (NAD+) activity"/>
    <property type="evidence" value="ECO:0007669"/>
    <property type="project" value="UniProtKB-EC"/>
</dbReference>
<evidence type="ECO:0000256" key="1">
    <source>
        <dbReference type="ARBA" id="ARBA00008824"/>
    </source>
</evidence>
<dbReference type="GeneID" id="96903027"/>
<dbReference type="GO" id="GO:0006108">
    <property type="term" value="P:malate metabolic process"/>
    <property type="evidence" value="ECO:0007669"/>
    <property type="project" value="InterPro"/>
</dbReference>
<evidence type="ECO:0000256" key="10">
    <source>
        <dbReference type="PIRSR" id="PIRSR000102-3"/>
    </source>
</evidence>
<dbReference type="InterPro" id="IPR010097">
    <property type="entry name" value="Malate_DH_type1"/>
</dbReference>
<dbReference type="GO" id="GO:0006099">
    <property type="term" value="P:tricarboxylic acid cycle"/>
    <property type="evidence" value="ECO:0007669"/>
    <property type="project" value="UniProtKB-KW"/>
</dbReference>
<dbReference type="PIRSF" id="PIRSF000102">
    <property type="entry name" value="Lac_mal_DH"/>
    <property type="match status" value="1"/>
</dbReference>
<reference key="2">
    <citation type="submission" date="2011-08" db="EMBL/GenBank/DDBJ databases">
        <title>Genome sequence of Naumovozyma castellii.</title>
        <authorList>
            <person name="Gordon J.L."/>
            <person name="Armisen D."/>
            <person name="Proux-Wera E."/>
            <person name="OhEigeartaigh S.S."/>
            <person name="Byrne K.P."/>
            <person name="Wolfe K.H."/>
        </authorList>
    </citation>
    <scope>NUCLEOTIDE SEQUENCE</scope>
    <source>
        <strain>Type strain:CBS 4309</strain>
    </source>
</reference>
<keyword evidence="4 12" id="KW-0816">Tricarboxylic acid cycle</keyword>
<dbReference type="EC" id="1.1.1.37" evidence="3 12"/>
<organism evidence="15 16">
    <name type="scientific">Naumovozyma castellii</name>
    <name type="common">Yeast</name>
    <name type="synonym">Saccharomyces castellii</name>
    <dbReference type="NCBI Taxonomy" id="27288"/>
    <lineage>
        <taxon>Eukaryota</taxon>
        <taxon>Fungi</taxon>
        <taxon>Dikarya</taxon>
        <taxon>Ascomycota</taxon>
        <taxon>Saccharomycotina</taxon>
        <taxon>Saccharomycetes</taxon>
        <taxon>Saccharomycetales</taxon>
        <taxon>Saccharomycetaceae</taxon>
        <taxon>Naumovozyma</taxon>
    </lineage>
</organism>
<dbReference type="RefSeq" id="XP_003675810.1">
    <property type="nucleotide sequence ID" value="XM_003675762.1"/>
</dbReference>
<dbReference type="OMA" id="SGETIMP"/>
<feature type="binding site" evidence="9">
    <location>
        <position position="114"/>
    </location>
    <ligand>
        <name>substrate</name>
    </ligand>
</feature>
<dbReference type="KEGG" id="ncs:NCAS_0C04560"/>
<name>G0VD84_NAUCA</name>
<comment type="similarity">
    <text evidence="1">Belongs to the LDH/MDH superfamily. MDH type 1 family.</text>
</comment>
<evidence type="ECO:0000256" key="2">
    <source>
        <dbReference type="ARBA" id="ARBA00011738"/>
    </source>
</evidence>
<dbReference type="InParanoid" id="G0VD84"/>
<evidence type="ECO:0000256" key="5">
    <source>
        <dbReference type="ARBA" id="ARBA00023002"/>
    </source>
</evidence>
<evidence type="ECO:0000256" key="11">
    <source>
        <dbReference type="RuleBase" id="RU003369"/>
    </source>
</evidence>
<evidence type="ECO:0000259" key="14">
    <source>
        <dbReference type="Pfam" id="PF02866"/>
    </source>
</evidence>
<dbReference type="EMBL" id="HE576754">
    <property type="protein sequence ID" value="CCC69446.1"/>
    <property type="molecule type" value="Genomic_DNA"/>
</dbReference>
<dbReference type="STRING" id="1064592.G0VD84"/>
<dbReference type="InterPro" id="IPR001252">
    <property type="entry name" value="Malate_DH_AS"/>
</dbReference>
<evidence type="ECO:0000256" key="4">
    <source>
        <dbReference type="ARBA" id="ARBA00022532"/>
    </source>
</evidence>
<feature type="active site" description="Proton acceptor" evidence="8">
    <location>
        <position position="218"/>
    </location>
</feature>
<dbReference type="InterPro" id="IPR001236">
    <property type="entry name" value="Lactate/malate_DH_N"/>
</dbReference>
<evidence type="ECO:0000313" key="16">
    <source>
        <dbReference type="Proteomes" id="UP000001640"/>
    </source>
</evidence>
<keyword evidence="6 10" id="KW-0520">NAD</keyword>
<dbReference type="CDD" id="cd01337">
    <property type="entry name" value="MDH_glyoxysomal_mitochondrial"/>
    <property type="match status" value="1"/>
</dbReference>
<dbReference type="PANTHER" id="PTHR11540">
    <property type="entry name" value="MALATE AND LACTATE DEHYDROGENASE"/>
    <property type="match status" value="1"/>
</dbReference>
<dbReference type="Pfam" id="PF00056">
    <property type="entry name" value="Ldh_1_N"/>
    <property type="match status" value="1"/>
</dbReference>
<dbReference type="GO" id="GO:0005829">
    <property type="term" value="C:cytosol"/>
    <property type="evidence" value="ECO:0007669"/>
    <property type="project" value="EnsemblFungi"/>
</dbReference>
<feature type="domain" description="Lactate/malate dehydrogenase N-terminal" evidence="13">
    <location>
        <begin position="15"/>
        <end position="161"/>
    </location>
</feature>
<dbReference type="SUPFAM" id="SSF51735">
    <property type="entry name" value="NAD(P)-binding Rossmann-fold domains"/>
    <property type="match status" value="1"/>
</dbReference>
<dbReference type="InterPro" id="IPR022383">
    <property type="entry name" value="Lactate/malate_DH_C"/>
</dbReference>
<dbReference type="GO" id="GO:0006094">
    <property type="term" value="P:gluconeogenesis"/>
    <property type="evidence" value="ECO:0007669"/>
    <property type="project" value="EnsemblFungi"/>
</dbReference>
<comment type="catalytic activity">
    <reaction evidence="7 12">
        <text>(S)-malate + NAD(+) = oxaloacetate + NADH + H(+)</text>
        <dbReference type="Rhea" id="RHEA:21432"/>
        <dbReference type="ChEBI" id="CHEBI:15378"/>
        <dbReference type="ChEBI" id="CHEBI:15589"/>
        <dbReference type="ChEBI" id="CHEBI:16452"/>
        <dbReference type="ChEBI" id="CHEBI:57540"/>
        <dbReference type="ChEBI" id="CHEBI:57945"/>
        <dbReference type="EC" id="1.1.1.37"/>
    </reaction>
</comment>
<dbReference type="InterPro" id="IPR015955">
    <property type="entry name" value="Lactate_DH/Glyco_Ohase_4_C"/>
</dbReference>
<evidence type="ECO:0000256" key="8">
    <source>
        <dbReference type="PIRSR" id="PIRSR000102-1"/>
    </source>
</evidence>
<sequence>MPHSVNPALQPNTLKIAILGAAGGIGQSLSLLLKTQLHFPLKTNSTQRDKNHIHLALFDVNEDAINGVVADLSHIDTPVSISNHSPKTGIEDCLKNCSLVVIPAGMPRKPGMTREDLFTINAKIMSSLTDSIAQNCDLSKVFVLIISNPVNSLVPVMVNRLWSKYPQLSKGTNIEKRIMGVTKLDIVRASTFLHEVNIDADITPRTNDMPDVPVIGGHSGETIMPLFSQSRSYKSLDRDQINYLVHRVQYGGDEVVKAKNGLGSATLSMAHAAFKVVNKFVSLLLGNVDQIHGICYVSLKDADGSPIAPGAEQLLKSIDDCSFFSIPMSISKKGVTAIDFDIIDRMDNYERNEMLPLCLPKLKNSIATGSKFGSQD</sequence>
<dbReference type="PROSITE" id="PS00068">
    <property type="entry name" value="MDH"/>
    <property type="match status" value="1"/>
</dbReference>
<evidence type="ECO:0000256" key="3">
    <source>
        <dbReference type="ARBA" id="ARBA00012995"/>
    </source>
</evidence>
<evidence type="ECO:0000256" key="9">
    <source>
        <dbReference type="PIRSR" id="PIRSR000102-2"/>
    </source>
</evidence>
<gene>
    <name evidence="15" type="primary">NCAS0C04560</name>
    <name evidence="15" type="ordered locus">NCAS_0C04560</name>
</gene>
<dbReference type="SUPFAM" id="SSF56327">
    <property type="entry name" value="LDH C-terminal domain-like"/>
    <property type="match status" value="1"/>
</dbReference>
<dbReference type="FunFam" id="3.90.110.10:FF:000009">
    <property type="entry name" value="Malate dehydrogenase"/>
    <property type="match status" value="1"/>
</dbReference>
<feature type="binding site" evidence="10">
    <location>
        <position position="59"/>
    </location>
    <ligand>
        <name>NAD(+)</name>
        <dbReference type="ChEBI" id="CHEBI:57540"/>
    </ligand>
</feature>
<feature type="binding site" evidence="10">
    <location>
        <begin position="20"/>
        <end position="26"/>
    </location>
    <ligand>
        <name>NAD(+)</name>
        <dbReference type="ChEBI" id="CHEBI:57540"/>
    </ligand>
</feature>
<evidence type="ECO:0000256" key="6">
    <source>
        <dbReference type="ARBA" id="ARBA00023027"/>
    </source>
</evidence>
<dbReference type="eggNOG" id="KOG1494">
    <property type="taxonomic scope" value="Eukaryota"/>
</dbReference>
<dbReference type="Gene3D" id="3.40.50.720">
    <property type="entry name" value="NAD(P)-binding Rossmann-like Domain"/>
    <property type="match status" value="1"/>
</dbReference>
<dbReference type="HOGENOM" id="CLU_047181_1_0_1"/>
<dbReference type="AlphaFoldDB" id="G0VD84"/>
<dbReference type="InterPro" id="IPR036291">
    <property type="entry name" value="NAD(P)-bd_dom_sf"/>
</dbReference>
<keyword evidence="16" id="KW-1185">Reference proteome</keyword>
<dbReference type="GO" id="GO:0034399">
    <property type="term" value="C:nuclear periphery"/>
    <property type="evidence" value="ECO:0007669"/>
    <property type="project" value="EnsemblFungi"/>
</dbReference>
<dbReference type="PANTHER" id="PTHR11540:SF16">
    <property type="entry name" value="MALATE DEHYDROGENASE, MITOCHONDRIAL"/>
    <property type="match status" value="1"/>
</dbReference>
<dbReference type="OrthoDB" id="4069699at2759"/>
<reference evidence="15 16" key="1">
    <citation type="journal article" date="2011" name="Proc. Natl. Acad. Sci. U.S.A.">
        <title>Evolutionary erosion of yeast sex chromosomes by mating-type switching accidents.</title>
        <authorList>
            <person name="Gordon J.L."/>
            <person name="Armisen D."/>
            <person name="Proux-Wera E."/>
            <person name="Oheigeartaigh S.S."/>
            <person name="Byrne K.P."/>
            <person name="Wolfe K.H."/>
        </authorList>
    </citation>
    <scope>NUCLEOTIDE SEQUENCE [LARGE SCALE GENOMIC DNA]</scope>
    <source>
        <strain evidence="16">ATCC 76901 / BCRC 22586 / CBS 4309 / NBRC 1992 / NRRL Y-12630</strain>
    </source>
</reference>
<dbReference type="Gene3D" id="3.90.110.10">
    <property type="entry name" value="Lactate dehydrogenase/glycoside hydrolase, family 4, C-terminal"/>
    <property type="match status" value="1"/>
</dbReference>
<proteinExistence type="inferred from homology"/>
<feature type="binding site" evidence="9">
    <location>
        <position position="188"/>
    </location>
    <ligand>
        <name>substrate</name>
    </ligand>
</feature>
<evidence type="ECO:0000259" key="13">
    <source>
        <dbReference type="Pfam" id="PF00056"/>
    </source>
</evidence>
<feature type="domain" description="Lactate/malate dehydrogenase C-terminal" evidence="14">
    <location>
        <begin position="182"/>
        <end position="372"/>
    </location>
</feature>
<dbReference type="NCBIfam" id="TIGR01772">
    <property type="entry name" value="MDH_euk_gproteo"/>
    <property type="match status" value="1"/>
</dbReference>
<keyword evidence="5 11" id="KW-0560">Oxidoreductase</keyword>
<dbReference type="FunFam" id="3.40.50.720:FF:000268">
    <property type="entry name" value="Malate dehydrogenase"/>
    <property type="match status" value="1"/>
</dbReference>
<dbReference type="InterPro" id="IPR001557">
    <property type="entry name" value="L-lactate/malate_DH"/>
</dbReference>
<accession>G0VD84</accession>
<dbReference type="Proteomes" id="UP000001640">
    <property type="component" value="Chromosome 3"/>
</dbReference>
<evidence type="ECO:0000313" key="15">
    <source>
        <dbReference type="EMBL" id="CCC69446.1"/>
    </source>
</evidence>
<dbReference type="FunCoup" id="G0VD84">
    <property type="interactions" value="249"/>
</dbReference>
<feature type="binding site" evidence="9">
    <location>
        <position position="108"/>
    </location>
    <ligand>
        <name>substrate</name>
    </ligand>
</feature>